<dbReference type="EMBL" id="JBHSCW010000003">
    <property type="protein sequence ID" value="MFC4351423.1"/>
    <property type="molecule type" value="Genomic_DNA"/>
</dbReference>
<feature type="region of interest" description="Disordered" evidence="13">
    <location>
        <begin position="85"/>
        <end position="132"/>
    </location>
</feature>
<feature type="transmembrane region" description="Helical" evidence="12">
    <location>
        <begin position="55"/>
        <end position="78"/>
    </location>
</feature>
<dbReference type="PANTHER" id="PTHR34182">
    <property type="entry name" value="PROTEIN-EXPORT MEMBRANE PROTEIN SECG"/>
    <property type="match status" value="1"/>
</dbReference>
<accession>A0ABV8UKT7</accession>
<evidence type="ECO:0000256" key="2">
    <source>
        <dbReference type="ARBA" id="ARBA00008445"/>
    </source>
</evidence>
<comment type="subcellular location">
    <subcellularLocation>
        <location evidence="1 12">Cell membrane</location>
        <topology evidence="1 12">Multi-pass membrane protein</topology>
    </subcellularLocation>
</comment>
<evidence type="ECO:0000256" key="8">
    <source>
        <dbReference type="ARBA" id="ARBA00022989"/>
    </source>
</evidence>
<dbReference type="RefSeq" id="WP_382421754.1">
    <property type="nucleotide sequence ID" value="NZ_JBHSCW010000003.1"/>
</dbReference>
<dbReference type="Pfam" id="PF03840">
    <property type="entry name" value="SecG"/>
    <property type="match status" value="1"/>
</dbReference>
<comment type="caution">
    <text evidence="14">The sequence shown here is derived from an EMBL/GenBank/DDBJ whole genome shotgun (WGS) entry which is preliminary data.</text>
</comment>
<sequence>MMQILLIVHLLIVLSLIGVVLLQKSEGGGLGIGGGSGGGSGGMGGFMTGRGTANFLSRTTAILAVCFMATSISLSILAGTQTQPTSILDDMGEQSDTPVLQDGGEAAPEDESGSQPAADESGESSDPSVPIQ</sequence>
<evidence type="ECO:0000313" key="14">
    <source>
        <dbReference type="EMBL" id="MFC4351423.1"/>
    </source>
</evidence>
<comment type="caution">
    <text evidence="12">Lacks conserved residue(s) required for the propagation of feature annotation.</text>
</comment>
<name>A0ABV8UKT7_9PROT</name>
<reference evidence="15" key="1">
    <citation type="journal article" date="2019" name="Int. J. Syst. Evol. Microbiol.">
        <title>The Global Catalogue of Microorganisms (GCM) 10K type strain sequencing project: providing services to taxonomists for standard genome sequencing and annotation.</title>
        <authorList>
            <consortium name="The Broad Institute Genomics Platform"/>
            <consortium name="The Broad Institute Genome Sequencing Center for Infectious Disease"/>
            <person name="Wu L."/>
            <person name="Ma J."/>
        </authorList>
    </citation>
    <scope>NUCLEOTIDE SEQUENCE [LARGE SCALE GENOMIC DNA]</scope>
    <source>
        <strain evidence="15">CECT 8472</strain>
    </source>
</reference>
<evidence type="ECO:0000256" key="5">
    <source>
        <dbReference type="ARBA" id="ARBA00022475"/>
    </source>
</evidence>
<evidence type="ECO:0000256" key="9">
    <source>
        <dbReference type="ARBA" id="ARBA00023010"/>
    </source>
</evidence>
<dbReference type="NCBIfam" id="TIGR00810">
    <property type="entry name" value="secG"/>
    <property type="match status" value="1"/>
</dbReference>
<protein>
    <recommendedName>
        <fullName evidence="3 12">Protein-export membrane protein SecG</fullName>
    </recommendedName>
</protein>
<dbReference type="InterPro" id="IPR004692">
    <property type="entry name" value="SecG"/>
</dbReference>
<dbReference type="PANTHER" id="PTHR34182:SF1">
    <property type="entry name" value="PROTEIN-EXPORT MEMBRANE PROTEIN SECG"/>
    <property type="match status" value="1"/>
</dbReference>
<keyword evidence="15" id="KW-1185">Reference proteome</keyword>
<evidence type="ECO:0000313" key="15">
    <source>
        <dbReference type="Proteomes" id="UP001595799"/>
    </source>
</evidence>
<keyword evidence="8 12" id="KW-1133">Transmembrane helix</keyword>
<dbReference type="PRINTS" id="PR01651">
    <property type="entry name" value="SECGEXPORT"/>
</dbReference>
<evidence type="ECO:0000256" key="3">
    <source>
        <dbReference type="ARBA" id="ARBA00017876"/>
    </source>
</evidence>
<evidence type="ECO:0000256" key="1">
    <source>
        <dbReference type="ARBA" id="ARBA00004651"/>
    </source>
</evidence>
<evidence type="ECO:0000256" key="13">
    <source>
        <dbReference type="SAM" id="MobiDB-lite"/>
    </source>
</evidence>
<keyword evidence="4 12" id="KW-0813">Transport</keyword>
<keyword evidence="10 12" id="KW-0472">Membrane</keyword>
<evidence type="ECO:0000256" key="10">
    <source>
        <dbReference type="ARBA" id="ARBA00023136"/>
    </source>
</evidence>
<keyword evidence="5 12" id="KW-1003">Cell membrane</keyword>
<keyword evidence="6 12" id="KW-0812">Transmembrane</keyword>
<evidence type="ECO:0000256" key="12">
    <source>
        <dbReference type="RuleBase" id="RU365087"/>
    </source>
</evidence>
<evidence type="ECO:0000256" key="4">
    <source>
        <dbReference type="ARBA" id="ARBA00022448"/>
    </source>
</evidence>
<evidence type="ECO:0000256" key="7">
    <source>
        <dbReference type="ARBA" id="ARBA00022927"/>
    </source>
</evidence>
<gene>
    <name evidence="14" type="primary">secG</name>
    <name evidence="14" type="ORF">ACFOW6_07700</name>
</gene>
<evidence type="ECO:0000256" key="11">
    <source>
        <dbReference type="ARBA" id="ARBA00025182"/>
    </source>
</evidence>
<keyword evidence="9 12" id="KW-0811">Translocation</keyword>
<proteinExistence type="inferred from homology"/>
<comment type="function">
    <text evidence="11 12">Involved in protein export. Participates in an early event of protein translocation.</text>
</comment>
<evidence type="ECO:0000256" key="6">
    <source>
        <dbReference type="ARBA" id="ARBA00022692"/>
    </source>
</evidence>
<organism evidence="14 15">
    <name type="scientific">Fodinicurvata halophila</name>
    <dbReference type="NCBI Taxonomy" id="1419723"/>
    <lineage>
        <taxon>Bacteria</taxon>
        <taxon>Pseudomonadati</taxon>
        <taxon>Pseudomonadota</taxon>
        <taxon>Alphaproteobacteria</taxon>
        <taxon>Rhodospirillales</taxon>
        <taxon>Rhodovibrionaceae</taxon>
        <taxon>Fodinicurvata</taxon>
    </lineage>
</organism>
<dbReference type="Proteomes" id="UP001595799">
    <property type="component" value="Unassembled WGS sequence"/>
</dbReference>
<comment type="similarity">
    <text evidence="2 12">Belongs to the SecG family.</text>
</comment>
<keyword evidence="7 12" id="KW-0653">Protein transport</keyword>